<dbReference type="NCBIfam" id="NF005744">
    <property type="entry name" value="PRK07568.1"/>
    <property type="match status" value="1"/>
</dbReference>
<dbReference type="InterPro" id="IPR015424">
    <property type="entry name" value="PyrdxlP-dep_Trfase"/>
</dbReference>
<dbReference type="InterPro" id="IPR015422">
    <property type="entry name" value="PyrdxlP-dep_Trfase_small"/>
</dbReference>
<gene>
    <name evidence="8" type="primary">aspC_2</name>
    <name evidence="8" type="ORF">PGLFYP46_01573</name>
</gene>
<evidence type="ECO:0000313" key="8">
    <source>
        <dbReference type="EMBL" id="VYT98381.1"/>
    </source>
</evidence>
<dbReference type="GO" id="GO:0030170">
    <property type="term" value="F:pyridoxal phosphate binding"/>
    <property type="evidence" value="ECO:0007669"/>
    <property type="project" value="InterPro"/>
</dbReference>
<accession>A0A6N3B3C7</accession>
<protein>
    <recommendedName>
        <fullName evidence="6">Aminotransferase</fullName>
        <ecNumber evidence="6">2.6.1.-</ecNumber>
    </recommendedName>
</protein>
<evidence type="ECO:0000256" key="2">
    <source>
        <dbReference type="ARBA" id="ARBA00007441"/>
    </source>
</evidence>
<comment type="cofactor">
    <cofactor evidence="1 6">
        <name>pyridoxal 5'-phosphate</name>
        <dbReference type="ChEBI" id="CHEBI:597326"/>
    </cofactor>
</comment>
<evidence type="ECO:0000256" key="3">
    <source>
        <dbReference type="ARBA" id="ARBA00022576"/>
    </source>
</evidence>
<comment type="similarity">
    <text evidence="2 6">Belongs to the class-I pyridoxal-phosphate-dependent aminotransferase family.</text>
</comment>
<dbReference type="Pfam" id="PF00155">
    <property type="entry name" value="Aminotran_1_2"/>
    <property type="match status" value="1"/>
</dbReference>
<dbReference type="PROSITE" id="PS00105">
    <property type="entry name" value="AA_TRANSFER_CLASS_1"/>
    <property type="match status" value="1"/>
</dbReference>
<evidence type="ECO:0000256" key="5">
    <source>
        <dbReference type="ARBA" id="ARBA00022898"/>
    </source>
</evidence>
<dbReference type="Gene3D" id="3.40.640.10">
    <property type="entry name" value="Type I PLP-dependent aspartate aminotransferase-like (Major domain)"/>
    <property type="match status" value="1"/>
</dbReference>
<dbReference type="GO" id="GO:0006520">
    <property type="term" value="P:amino acid metabolic process"/>
    <property type="evidence" value="ECO:0007669"/>
    <property type="project" value="InterPro"/>
</dbReference>
<dbReference type="PANTHER" id="PTHR46383:SF1">
    <property type="entry name" value="ASPARTATE AMINOTRANSFERASE"/>
    <property type="match status" value="1"/>
</dbReference>
<evidence type="ECO:0000256" key="1">
    <source>
        <dbReference type="ARBA" id="ARBA00001933"/>
    </source>
</evidence>
<feature type="domain" description="Aminotransferase class I/classII large" evidence="7">
    <location>
        <begin position="67"/>
        <end position="350"/>
    </location>
</feature>
<dbReference type="Gene3D" id="3.90.1150.10">
    <property type="entry name" value="Aspartate Aminotransferase, domain 1"/>
    <property type="match status" value="1"/>
</dbReference>
<proteinExistence type="inferred from homology"/>
<dbReference type="CDD" id="cd00609">
    <property type="entry name" value="AAT_like"/>
    <property type="match status" value="1"/>
</dbReference>
<dbReference type="EMBL" id="CACRUP010000017">
    <property type="protein sequence ID" value="VYT98381.1"/>
    <property type="molecule type" value="Genomic_DNA"/>
</dbReference>
<sequence length="407" mass="46601">MAMRGEKMKLSKRIEEVEYSAIRKLTPYADKAKKEGKKFYELNIGAPDIDVPDTYYETFQNFRRGPLPYAYAQGLLELREKTASYYKKRNIKFDADDIYITNGASEAILFTFQVIADEGDEVLTTDPFYTNYMTVFQQLGVEIETFKTDPDKGFALPEEEEIEEHINEKTVAILLSNPTNPTGALYSEEEILRIVNLAKKHDLYIIADEVYREFVYDGNTYKSFGEVEGIEENLILIDSISKRFGACGARIGSVASKNQAFNDGINKLCNCRLAASTIEQVAAARLYEIDNSYFEAVNKEYQKRRDVIYEELINIPGVTVKKPKGAFYVMPKLPVDDTEKFAIWMIENFEIDGEGLMFAPAKGFFKNKEDCKQMIRLAFVLNTDALKKGMRILREGIKAYVNENEKR</sequence>
<dbReference type="GO" id="GO:0008483">
    <property type="term" value="F:transaminase activity"/>
    <property type="evidence" value="ECO:0007669"/>
    <property type="project" value="UniProtKB-KW"/>
</dbReference>
<dbReference type="EC" id="2.6.1.-" evidence="6"/>
<dbReference type="PANTHER" id="PTHR46383">
    <property type="entry name" value="ASPARTATE AMINOTRANSFERASE"/>
    <property type="match status" value="1"/>
</dbReference>
<dbReference type="AlphaFoldDB" id="A0A6N3B3C7"/>
<evidence type="ECO:0000256" key="6">
    <source>
        <dbReference type="RuleBase" id="RU000481"/>
    </source>
</evidence>
<keyword evidence="4 6" id="KW-0808">Transferase</keyword>
<dbReference type="InterPro" id="IPR015421">
    <property type="entry name" value="PyrdxlP-dep_Trfase_major"/>
</dbReference>
<dbReference type="InterPro" id="IPR004839">
    <property type="entry name" value="Aminotransferase_I/II_large"/>
</dbReference>
<dbReference type="InterPro" id="IPR050596">
    <property type="entry name" value="AspAT/PAT-like"/>
</dbReference>
<dbReference type="SUPFAM" id="SSF53383">
    <property type="entry name" value="PLP-dependent transferases"/>
    <property type="match status" value="1"/>
</dbReference>
<name>A0A6N3B3C7_9FIRM</name>
<evidence type="ECO:0000256" key="4">
    <source>
        <dbReference type="ARBA" id="ARBA00022679"/>
    </source>
</evidence>
<reference evidence="8" key="1">
    <citation type="submission" date="2019-11" db="EMBL/GenBank/DDBJ databases">
        <authorList>
            <person name="Feng L."/>
        </authorList>
    </citation>
    <scope>NUCLEOTIDE SEQUENCE</scope>
    <source>
        <strain evidence="8">PgorbachiiLFYP46</strain>
    </source>
</reference>
<keyword evidence="3 6" id="KW-0032">Aminotransferase</keyword>
<dbReference type="InterPro" id="IPR004838">
    <property type="entry name" value="NHTrfase_class1_PyrdxlP-BS"/>
</dbReference>
<keyword evidence="5" id="KW-0663">Pyridoxal phosphate</keyword>
<evidence type="ECO:0000259" key="7">
    <source>
        <dbReference type="Pfam" id="PF00155"/>
    </source>
</evidence>
<organism evidence="8">
    <name type="scientific">Peptoniphilus gorbachii</name>
    <dbReference type="NCBI Taxonomy" id="411567"/>
    <lineage>
        <taxon>Bacteria</taxon>
        <taxon>Bacillati</taxon>
        <taxon>Bacillota</taxon>
        <taxon>Tissierellia</taxon>
        <taxon>Tissierellales</taxon>
        <taxon>Peptoniphilaceae</taxon>
        <taxon>Peptoniphilus</taxon>
    </lineage>
</organism>